<dbReference type="GO" id="GO:0016740">
    <property type="term" value="F:transferase activity"/>
    <property type="evidence" value="ECO:0007669"/>
    <property type="project" value="UniProtKB-KW"/>
</dbReference>
<sequence>MSIDGITGTPPEAVSADSPALPPLPRQCVILVGGLGTRLGERTRLTPKPLLEVAGKPFLDHLIGNLARFGFERVLLLGGYRGEVLRDYCAAAATADGRSSRFGVALSCLIEEEPAGTGGALVQAGDALDDCFLLLNGDSFFDINYLDLTAPLGDGTLARVALRRVEDAARYGTVRLEGERIRAFAERPERGGESLINGGIYWMDRRILDHIPAGPCSLERDVLPGLAERGELVGRCYDGAFIDIGIPQDLARADGLAAEWHRRPAAFLDRDGVLNLDHGYVHHRGHFEWVDGAMDAVKLLNDRGYYVFLITNQAGVAHGHYEEEAIHTLHGWMREELRRNGAHLDDVRYCPYHPEGAVEQYRRASDWRKPEAGMLRDLMAHWPVETASSFVIGDRDTDMAAARAAGVAGHLFTGGNLLERVRAILDESGG</sequence>
<feature type="domain" description="Nucleotidyl transferase" evidence="9">
    <location>
        <begin position="29"/>
        <end position="253"/>
    </location>
</feature>
<dbReference type="GO" id="GO:0016791">
    <property type="term" value="F:phosphatase activity"/>
    <property type="evidence" value="ECO:0007669"/>
    <property type="project" value="InterPro"/>
</dbReference>
<dbReference type="CDD" id="cd06915">
    <property type="entry name" value="NTP_transferase_WcbM_like"/>
    <property type="match status" value="1"/>
</dbReference>
<dbReference type="Pfam" id="PF13242">
    <property type="entry name" value="Hydrolase_like"/>
    <property type="match status" value="1"/>
</dbReference>
<evidence type="ECO:0000256" key="8">
    <source>
        <dbReference type="SAM" id="MobiDB-lite"/>
    </source>
</evidence>
<reference evidence="10 11" key="1">
    <citation type="submission" date="2018-06" db="EMBL/GenBank/DDBJ databases">
        <title>Complete genome sequencing of Azospirillum sp. M2T2B2.</title>
        <authorList>
            <person name="Heo J."/>
            <person name="Kim S.-J."/>
            <person name="Kwon S.-W."/>
            <person name="Anandham R."/>
        </authorList>
    </citation>
    <scope>NUCLEOTIDE SEQUENCE [LARGE SCALE GENOMIC DNA]</scope>
    <source>
        <strain evidence="10 11">M2T2B2</strain>
        <plasmid evidence="10 11">unnamed5</plasmid>
    </source>
</reference>
<geneLocation type="plasmid" evidence="10 11">
    <name>unnamed5</name>
</geneLocation>
<comment type="subcellular location">
    <subcellularLocation>
        <location evidence="1">Cytoplasm</location>
    </subcellularLocation>
</comment>
<keyword evidence="6" id="KW-0119">Carbohydrate metabolism</keyword>
<evidence type="ECO:0000259" key="9">
    <source>
        <dbReference type="Pfam" id="PF00483"/>
    </source>
</evidence>
<dbReference type="EMBL" id="CP029835">
    <property type="protein sequence ID" value="AWU98033.1"/>
    <property type="molecule type" value="Genomic_DNA"/>
</dbReference>
<dbReference type="NCBIfam" id="TIGR01656">
    <property type="entry name" value="Histidinol-ppas"/>
    <property type="match status" value="1"/>
</dbReference>
<accession>A0A2U9SGW4</accession>
<dbReference type="CDD" id="cd07503">
    <property type="entry name" value="HAD_HisB-N"/>
    <property type="match status" value="1"/>
</dbReference>
<proteinExistence type="inferred from homology"/>
<gene>
    <name evidence="10" type="ORF">DM194_26655</name>
</gene>
<evidence type="ECO:0000256" key="1">
    <source>
        <dbReference type="ARBA" id="ARBA00004496"/>
    </source>
</evidence>
<dbReference type="Gene3D" id="3.90.550.10">
    <property type="entry name" value="Spore Coat Polysaccharide Biosynthesis Protein SpsA, Chain A"/>
    <property type="match status" value="1"/>
</dbReference>
<dbReference type="InterPro" id="IPR005835">
    <property type="entry name" value="NTP_transferase_dom"/>
</dbReference>
<dbReference type="InterPro" id="IPR029044">
    <property type="entry name" value="Nucleotide-diphossugar_trans"/>
</dbReference>
<dbReference type="GO" id="GO:0005737">
    <property type="term" value="C:cytoplasm"/>
    <property type="evidence" value="ECO:0007669"/>
    <property type="project" value="UniProtKB-SubCell"/>
</dbReference>
<keyword evidence="10" id="KW-0614">Plasmid</keyword>
<evidence type="ECO:0000256" key="7">
    <source>
        <dbReference type="ARBA" id="ARBA00031828"/>
    </source>
</evidence>
<dbReference type="Pfam" id="PF00483">
    <property type="entry name" value="NTP_transferase"/>
    <property type="match status" value="1"/>
</dbReference>
<evidence type="ECO:0000313" key="11">
    <source>
        <dbReference type="Proteomes" id="UP000249605"/>
    </source>
</evidence>
<dbReference type="PANTHER" id="PTHR42891:SF1">
    <property type="entry name" value="D-GLYCERO-BETA-D-MANNO-HEPTOSE-1,7-BISPHOSPHATE 7-PHOSPHATASE"/>
    <property type="match status" value="1"/>
</dbReference>
<dbReference type="SUPFAM" id="SSF53448">
    <property type="entry name" value="Nucleotide-diphospho-sugar transferases"/>
    <property type="match status" value="1"/>
</dbReference>
<evidence type="ECO:0000256" key="2">
    <source>
        <dbReference type="ARBA" id="ARBA00005628"/>
    </source>
</evidence>
<dbReference type="PANTHER" id="PTHR42891">
    <property type="entry name" value="D-GLYCERO-BETA-D-MANNO-HEPTOSE-1,7-BISPHOSPHATE 7-PHOSPHATASE"/>
    <property type="match status" value="1"/>
</dbReference>
<dbReference type="InterPro" id="IPR004446">
    <property type="entry name" value="Heptose_bisP_phosphatase"/>
</dbReference>
<dbReference type="InterPro" id="IPR006549">
    <property type="entry name" value="HAD-SF_hydro_IIIA"/>
</dbReference>
<dbReference type="NCBIfam" id="TIGR01662">
    <property type="entry name" value="HAD-SF-IIIA"/>
    <property type="match status" value="1"/>
</dbReference>
<dbReference type="InterPro" id="IPR036412">
    <property type="entry name" value="HAD-like_sf"/>
</dbReference>
<evidence type="ECO:0000313" key="10">
    <source>
        <dbReference type="EMBL" id="AWU98033.1"/>
    </source>
</evidence>
<evidence type="ECO:0000256" key="4">
    <source>
        <dbReference type="ARBA" id="ARBA00022723"/>
    </source>
</evidence>
<evidence type="ECO:0000256" key="3">
    <source>
        <dbReference type="ARBA" id="ARBA00022490"/>
    </source>
</evidence>
<keyword evidence="10" id="KW-0808">Transferase</keyword>
<keyword evidence="11" id="KW-1185">Reference proteome</keyword>
<dbReference type="Proteomes" id="UP000249605">
    <property type="component" value="Plasmid unnamed5"/>
</dbReference>
<comment type="similarity">
    <text evidence="2">Belongs to the GmhB family.</text>
</comment>
<name>A0A2U9SGW4_9PROT</name>
<dbReference type="OrthoDB" id="9814110at2"/>
<dbReference type="InterPro" id="IPR023214">
    <property type="entry name" value="HAD_sf"/>
</dbReference>
<dbReference type="AlphaFoldDB" id="A0A2U9SGW4"/>
<evidence type="ECO:0000256" key="5">
    <source>
        <dbReference type="ARBA" id="ARBA00022801"/>
    </source>
</evidence>
<organism evidence="10 11">
    <name type="scientific">Azospirillum ramasamyi</name>
    <dbReference type="NCBI Taxonomy" id="682998"/>
    <lineage>
        <taxon>Bacteria</taxon>
        <taxon>Pseudomonadati</taxon>
        <taxon>Pseudomonadota</taxon>
        <taxon>Alphaproteobacteria</taxon>
        <taxon>Rhodospirillales</taxon>
        <taxon>Azospirillaceae</taxon>
        <taxon>Azospirillum</taxon>
    </lineage>
</organism>
<dbReference type="InterPro" id="IPR006543">
    <property type="entry name" value="Histidinol-phos"/>
</dbReference>
<evidence type="ECO:0000256" key="6">
    <source>
        <dbReference type="ARBA" id="ARBA00023277"/>
    </source>
</evidence>
<protein>
    <recommendedName>
        <fullName evidence="7">D,D-heptose 1,7-bisphosphate phosphatase</fullName>
    </recommendedName>
</protein>
<dbReference type="KEGG" id="azm:DM194_26655"/>
<keyword evidence="3" id="KW-0963">Cytoplasm</keyword>
<keyword evidence="5" id="KW-0378">Hydrolase</keyword>
<feature type="region of interest" description="Disordered" evidence="8">
    <location>
        <begin position="1"/>
        <end position="20"/>
    </location>
</feature>
<dbReference type="SUPFAM" id="SSF56784">
    <property type="entry name" value="HAD-like"/>
    <property type="match status" value="1"/>
</dbReference>
<keyword evidence="4" id="KW-0479">Metal-binding</keyword>
<dbReference type="Gene3D" id="3.40.50.1000">
    <property type="entry name" value="HAD superfamily/HAD-like"/>
    <property type="match status" value="1"/>
</dbReference>
<dbReference type="GO" id="GO:0046872">
    <property type="term" value="F:metal ion binding"/>
    <property type="evidence" value="ECO:0007669"/>
    <property type="project" value="UniProtKB-KW"/>
</dbReference>
<dbReference type="GO" id="GO:0005975">
    <property type="term" value="P:carbohydrate metabolic process"/>
    <property type="evidence" value="ECO:0007669"/>
    <property type="project" value="InterPro"/>
</dbReference>